<dbReference type="Proteomes" id="UP000830375">
    <property type="component" value="Unassembled WGS sequence"/>
</dbReference>
<sequence length="467" mass="52890">MQRFKGRALKRDRHEPFPQLQQQFKEATEEEDLKESTSTMKNQSRGLSVILPNNKELSMTVGLKDRGLDVLNQLSNLLCISSLHLFGLSIEKVILYLKVQYFVENVELILNSEARQLYYAELKAKVLRSECFEQEGLYFQLAAYALQAELGDSEAQVLSPYFSPQGFFPFWIVQKHGNDYILKHTPALHMELKGMSSSEATLLFIQEAFTLSDVPLTIYRLFKEKNKPQSCVLMGVASTGLQIFEVVNGKQQFVYDLPWPSIHSITFQVLLLLLSVLHAKNLLQHISNSHRLHLNTKSLAMRLKNRNGTHREMYITDGADLDMEDSDDELPPLKLLIDNIQKQTIGTTECRNAEGCDASNDTCCLEMSVDEPEEMFVDDPEDILRLVELVEGVSVDGTCNFKVASIDTAENMKTGAPKTKNLPVATESTNLSLEILHQPFHRAFFQLQLLLLLPLSIGCHYNTTNSV</sequence>
<comment type="caution">
    <text evidence="3">The sequence shown here is derived from an EMBL/GenBank/DDBJ whole genome shotgun (WGS) entry which is preliminary data.</text>
</comment>
<dbReference type="SMART" id="SM00295">
    <property type="entry name" value="B41"/>
    <property type="match status" value="1"/>
</dbReference>
<dbReference type="InterPro" id="IPR047145">
    <property type="entry name" value="FRMD6-like"/>
</dbReference>
<dbReference type="PANTHER" id="PTHR13429">
    <property type="entry name" value="FERM DOMAIN (PROTEIN4.1-EZRIN-RADIXIN-MOESIN) FAMILY"/>
    <property type="match status" value="1"/>
</dbReference>
<dbReference type="PANTHER" id="PTHR13429:SF7">
    <property type="entry name" value="FERM DOMAIN-CONTAINING PROTEIN 1"/>
    <property type="match status" value="1"/>
</dbReference>
<reference evidence="3 4" key="1">
    <citation type="submission" date="2022-01" db="EMBL/GenBank/DDBJ databases">
        <title>A high-quality chromosome-level genome assembly of rohu carp, Labeo rohita.</title>
        <authorList>
            <person name="Arick M.A. II"/>
            <person name="Hsu C.-Y."/>
            <person name="Magbanua Z."/>
            <person name="Pechanova O."/>
            <person name="Grover C."/>
            <person name="Miller E."/>
            <person name="Thrash A."/>
            <person name="Ezzel L."/>
            <person name="Alam S."/>
            <person name="Benzie J."/>
            <person name="Hamilton M."/>
            <person name="Karsi A."/>
            <person name="Lawrence M.L."/>
            <person name="Peterson D.G."/>
        </authorList>
    </citation>
    <scope>NUCLEOTIDE SEQUENCE [LARGE SCALE GENOMIC DNA]</scope>
    <source>
        <strain evidence="4">BAU-BD-2019</strain>
        <tissue evidence="3">Blood</tissue>
    </source>
</reference>
<dbReference type="InterPro" id="IPR035963">
    <property type="entry name" value="FERM_2"/>
</dbReference>
<dbReference type="Gene3D" id="1.20.80.10">
    <property type="match status" value="1"/>
</dbReference>
<dbReference type="PROSITE" id="PS50057">
    <property type="entry name" value="FERM_3"/>
    <property type="match status" value="1"/>
</dbReference>
<name>A0ABQ8M6M6_LABRO</name>
<proteinExistence type="predicted"/>
<dbReference type="InterPro" id="IPR014352">
    <property type="entry name" value="FERM/acyl-CoA-bd_prot_sf"/>
</dbReference>
<evidence type="ECO:0000259" key="2">
    <source>
        <dbReference type="PROSITE" id="PS50057"/>
    </source>
</evidence>
<keyword evidence="4" id="KW-1185">Reference proteome</keyword>
<evidence type="ECO:0000313" key="3">
    <source>
        <dbReference type="EMBL" id="KAI2658364.1"/>
    </source>
</evidence>
<dbReference type="SUPFAM" id="SSF50729">
    <property type="entry name" value="PH domain-like"/>
    <property type="match status" value="1"/>
</dbReference>
<accession>A0ABQ8M6M6</accession>
<feature type="compositionally biased region" description="Basic residues" evidence="1">
    <location>
        <begin position="1"/>
        <end position="11"/>
    </location>
</feature>
<evidence type="ECO:0000313" key="4">
    <source>
        <dbReference type="Proteomes" id="UP000830375"/>
    </source>
</evidence>
<organism evidence="3 4">
    <name type="scientific">Labeo rohita</name>
    <name type="common">Indian major carp</name>
    <name type="synonym">Cyprinus rohita</name>
    <dbReference type="NCBI Taxonomy" id="84645"/>
    <lineage>
        <taxon>Eukaryota</taxon>
        <taxon>Metazoa</taxon>
        <taxon>Chordata</taxon>
        <taxon>Craniata</taxon>
        <taxon>Vertebrata</taxon>
        <taxon>Euteleostomi</taxon>
        <taxon>Actinopterygii</taxon>
        <taxon>Neopterygii</taxon>
        <taxon>Teleostei</taxon>
        <taxon>Ostariophysi</taxon>
        <taxon>Cypriniformes</taxon>
        <taxon>Cyprinidae</taxon>
        <taxon>Labeoninae</taxon>
        <taxon>Labeonini</taxon>
        <taxon>Labeo</taxon>
    </lineage>
</organism>
<dbReference type="SUPFAM" id="SSF47031">
    <property type="entry name" value="Second domain of FERM"/>
    <property type="match status" value="1"/>
</dbReference>
<dbReference type="InterPro" id="IPR019749">
    <property type="entry name" value="Band_41_domain"/>
</dbReference>
<dbReference type="EMBL" id="JACTAM010000012">
    <property type="protein sequence ID" value="KAI2658364.1"/>
    <property type="molecule type" value="Genomic_DNA"/>
</dbReference>
<protein>
    <submittedName>
        <fullName evidence="3">FERM domain-containing protein 6</fullName>
    </submittedName>
</protein>
<evidence type="ECO:0000256" key="1">
    <source>
        <dbReference type="SAM" id="MobiDB-lite"/>
    </source>
</evidence>
<dbReference type="InterPro" id="IPR019748">
    <property type="entry name" value="FERM_central"/>
</dbReference>
<gene>
    <name evidence="3" type="ORF">H4Q32_016416</name>
</gene>
<dbReference type="CDD" id="cd14473">
    <property type="entry name" value="FERM_B-lobe"/>
    <property type="match status" value="1"/>
</dbReference>
<feature type="domain" description="FERM" evidence="2">
    <location>
        <begin position="1"/>
        <end position="318"/>
    </location>
</feature>
<dbReference type="Pfam" id="PF00373">
    <property type="entry name" value="FERM_M"/>
    <property type="match status" value="1"/>
</dbReference>
<feature type="region of interest" description="Disordered" evidence="1">
    <location>
        <begin position="1"/>
        <end position="41"/>
    </location>
</feature>
<dbReference type="InterPro" id="IPR000299">
    <property type="entry name" value="FERM_domain"/>
</dbReference>